<dbReference type="EMBL" id="CAUYUJ010016270">
    <property type="protein sequence ID" value="CAK0863511.1"/>
    <property type="molecule type" value="Genomic_DNA"/>
</dbReference>
<gene>
    <name evidence="10" type="ORF">PCOR1329_LOCUS51632</name>
</gene>
<evidence type="ECO:0000256" key="3">
    <source>
        <dbReference type="ARBA" id="ARBA00022692"/>
    </source>
</evidence>
<evidence type="ECO:0000256" key="1">
    <source>
        <dbReference type="ARBA" id="ARBA00004141"/>
    </source>
</evidence>
<organism evidence="10 11">
    <name type="scientific">Prorocentrum cordatum</name>
    <dbReference type="NCBI Taxonomy" id="2364126"/>
    <lineage>
        <taxon>Eukaryota</taxon>
        <taxon>Sar</taxon>
        <taxon>Alveolata</taxon>
        <taxon>Dinophyceae</taxon>
        <taxon>Prorocentrales</taxon>
        <taxon>Prorocentraceae</taxon>
        <taxon>Prorocentrum</taxon>
    </lineage>
</organism>
<evidence type="ECO:0000256" key="9">
    <source>
        <dbReference type="SAM" id="Phobius"/>
    </source>
</evidence>
<protein>
    <submittedName>
        <fullName evidence="10">Uncharacterized protein</fullName>
    </submittedName>
</protein>
<accession>A0ABN9UVZ1</accession>
<feature type="non-terminal residue" evidence="10">
    <location>
        <position position="538"/>
    </location>
</feature>
<evidence type="ECO:0000256" key="6">
    <source>
        <dbReference type="ARBA" id="ARBA00023136"/>
    </source>
</evidence>
<keyword evidence="2" id="KW-0813">Transport</keyword>
<evidence type="ECO:0000256" key="2">
    <source>
        <dbReference type="ARBA" id="ARBA00022448"/>
    </source>
</evidence>
<feature type="region of interest" description="Disordered" evidence="8">
    <location>
        <begin position="1"/>
        <end position="21"/>
    </location>
</feature>
<proteinExistence type="predicted"/>
<keyword evidence="11" id="KW-1185">Reference proteome</keyword>
<keyword evidence="3 9" id="KW-0812">Transmembrane</keyword>
<feature type="transmembrane region" description="Helical" evidence="9">
    <location>
        <begin position="107"/>
        <end position="126"/>
    </location>
</feature>
<evidence type="ECO:0000256" key="5">
    <source>
        <dbReference type="ARBA" id="ARBA00023065"/>
    </source>
</evidence>
<evidence type="ECO:0000313" key="11">
    <source>
        <dbReference type="Proteomes" id="UP001189429"/>
    </source>
</evidence>
<keyword evidence="5" id="KW-0406">Ion transport</keyword>
<dbReference type="Pfam" id="PF25539">
    <property type="entry name" value="Bestrophin_2"/>
    <property type="match status" value="1"/>
</dbReference>
<dbReference type="InterPro" id="IPR044669">
    <property type="entry name" value="YneE/VCCN1/2-like"/>
</dbReference>
<evidence type="ECO:0000313" key="10">
    <source>
        <dbReference type="EMBL" id="CAK0863511.1"/>
    </source>
</evidence>
<comment type="subcellular location">
    <subcellularLocation>
        <location evidence="1">Membrane</location>
        <topology evidence="1">Multi-pass membrane protein</topology>
    </subcellularLocation>
</comment>
<comment type="caution">
    <text evidence="10">The sequence shown here is derived from an EMBL/GenBank/DDBJ whole genome shotgun (WGS) entry which is preliminary data.</text>
</comment>
<keyword evidence="7" id="KW-0175">Coiled coil</keyword>
<evidence type="ECO:0000256" key="8">
    <source>
        <dbReference type="SAM" id="MobiDB-lite"/>
    </source>
</evidence>
<evidence type="ECO:0000256" key="4">
    <source>
        <dbReference type="ARBA" id="ARBA00022989"/>
    </source>
</evidence>
<evidence type="ECO:0000256" key="7">
    <source>
        <dbReference type="SAM" id="Coils"/>
    </source>
</evidence>
<reference evidence="10" key="1">
    <citation type="submission" date="2023-10" db="EMBL/GenBank/DDBJ databases">
        <authorList>
            <person name="Chen Y."/>
            <person name="Shah S."/>
            <person name="Dougan E. K."/>
            <person name="Thang M."/>
            <person name="Chan C."/>
        </authorList>
    </citation>
    <scope>NUCLEOTIDE SEQUENCE [LARGE SCALE GENOMIC DNA]</scope>
</reference>
<feature type="compositionally biased region" description="Low complexity" evidence="8">
    <location>
        <begin position="1"/>
        <end position="20"/>
    </location>
</feature>
<sequence length="538" mass="58113">MRRIGRSSSARASSGPRRSPCCGALTATGQRGGGLLSAAPGIAPFPARGSAKHLVLLHWTGTVTREVHVKSKAIANTFKDMFGRLTAILEMQQDLVDTMELPVPYQYFHLLNMMVVVNLMLWAYAMGISASLWAPVTFLFAEIIFMGMLELASQLADPFGEDEVDFPVREWTLDGGRAAPRGCSPRRFTSVFIEQQARSCPPLPQRCGRFTCSVGPRAPLFYAELCGRLGARWVRAGASLLHGPTAAPTRRGAALLPGALAALLPAAPAAHALEDATPAASSAKFQRVVVNVGDKASIDKEVFFWTEAARMKVISDKVGADGLRSVVLGYPGDSSGGALLEVKLDPAVLKRPMPKLLNYEVMQPTVNALNFVQIGLKGKIMELFQKVQESGGASTNGDPSYIDVESPRGVLVRLLPRDDPQPRVELISLNIEVPAFEPVVKFYQRSMGLQRLEYDPADPPITKFSILMGSTLGGTNLLLSPVPDGRLKDRRLDEFEGVVMTAPNVRKVVDDATAAVQKAAEEAAAKEEAIKQKIQTAK</sequence>
<keyword evidence="4 9" id="KW-1133">Transmembrane helix</keyword>
<keyword evidence="6 9" id="KW-0472">Membrane</keyword>
<dbReference type="Proteomes" id="UP001189429">
    <property type="component" value="Unassembled WGS sequence"/>
</dbReference>
<name>A0ABN9UVZ1_9DINO</name>
<feature type="coiled-coil region" evidence="7">
    <location>
        <begin position="509"/>
        <end position="536"/>
    </location>
</feature>